<dbReference type="InterPro" id="IPR005632">
    <property type="entry name" value="Chaperone_Skp"/>
</dbReference>
<dbReference type="SUPFAM" id="SSF111384">
    <property type="entry name" value="OmpH-like"/>
    <property type="match status" value="1"/>
</dbReference>
<name>A0AAX1EZA3_9PROT</name>
<dbReference type="GO" id="GO:0051082">
    <property type="term" value="F:unfolded protein binding"/>
    <property type="evidence" value="ECO:0007669"/>
    <property type="project" value="InterPro"/>
</dbReference>
<proteinExistence type="inferred from homology"/>
<dbReference type="Proteomes" id="UP000314901">
    <property type="component" value="Chromosome"/>
</dbReference>
<evidence type="ECO:0000313" key="5">
    <source>
        <dbReference type="EMBL" id="QDC41124.1"/>
    </source>
</evidence>
<dbReference type="KEGG" id="muv:FIT94_03430"/>
<organism evidence="5 6">
    <name type="scientific">Candidatus Methylopumilus universalis</name>
    <dbReference type="NCBI Taxonomy" id="2588536"/>
    <lineage>
        <taxon>Bacteria</taxon>
        <taxon>Pseudomonadati</taxon>
        <taxon>Pseudomonadota</taxon>
        <taxon>Betaproteobacteria</taxon>
        <taxon>Nitrosomonadales</taxon>
        <taxon>Methylophilaceae</taxon>
        <taxon>Candidatus Methylopumilus</taxon>
    </lineage>
</organism>
<evidence type="ECO:0000256" key="4">
    <source>
        <dbReference type="SAM" id="SignalP"/>
    </source>
</evidence>
<feature type="signal peptide" evidence="4">
    <location>
        <begin position="1"/>
        <end position="20"/>
    </location>
</feature>
<dbReference type="GO" id="GO:0050821">
    <property type="term" value="P:protein stabilization"/>
    <property type="evidence" value="ECO:0007669"/>
    <property type="project" value="TreeGrafter"/>
</dbReference>
<sequence>MKYKFLAFATLFLASLSVYADLKVGFVQVDKILQEAPQTIESNKKLEKEFSSRTDKLKADVKSLKERESSFSKDALTMKESERDTKEKSLSQLRVDVQRKERELREDINIRRNEELGGLQEQINKAVTSVAKAEGFDLVLYNGVAYASEKIDITDKILKSLGKK</sequence>
<dbReference type="PANTHER" id="PTHR35089:SF1">
    <property type="entry name" value="CHAPERONE PROTEIN SKP"/>
    <property type="match status" value="1"/>
</dbReference>
<dbReference type="Gene3D" id="3.30.910.20">
    <property type="entry name" value="Skp domain"/>
    <property type="match status" value="1"/>
</dbReference>
<evidence type="ECO:0000256" key="2">
    <source>
        <dbReference type="PIRNR" id="PIRNR002094"/>
    </source>
</evidence>
<dbReference type="PIRSF" id="PIRSF002094">
    <property type="entry name" value="OMP26_Skp"/>
    <property type="match status" value="1"/>
</dbReference>
<protein>
    <submittedName>
        <fullName evidence="5">OmpH family outer membrane protein</fullName>
    </submittedName>
</protein>
<accession>A0AAX1EZA3</accession>
<feature type="compositionally biased region" description="Basic and acidic residues" evidence="3">
    <location>
        <begin position="67"/>
        <end position="89"/>
    </location>
</feature>
<dbReference type="AlphaFoldDB" id="A0AAX1EZA3"/>
<evidence type="ECO:0000256" key="3">
    <source>
        <dbReference type="SAM" id="MobiDB-lite"/>
    </source>
</evidence>
<comment type="similarity">
    <text evidence="2">Belongs to the skp family.</text>
</comment>
<gene>
    <name evidence="5" type="ORF">FIT94_03430</name>
</gene>
<dbReference type="GeneID" id="66284929"/>
<reference evidence="5 6" key="1">
    <citation type="journal article" date="2019" name="ISME J.">
        <title>Evolution in action: habitat transition from sediment to the pelagial leads to genome streamlining in Methylophilaceae.</title>
        <authorList>
            <person name="Salcher M."/>
            <person name="Schaefle D."/>
            <person name="Kaspar M."/>
            <person name="Neuenschwander S.M."/>
            <person name="Ghai R."/>
        </authorList>
    </citation>
    <scope>NUCLEOTIDE SEQUENCE [LARGE SCALE GENOMIC DNA]</scope>
    <source>
        <strain evidence="5 6">MMS-RVI-51</strain>
    </source>
</reference>
<dbReference type="SMART" id="SM00935">
    <property type="entry name" value="OmpH"/>
    <property type="match status" value="1"/>
</dbReference>
<evidence type="ECO:0000256" key="1">
    <source>
        <dbReference type="ARBA" id="ARBA00022729"/>
    </source>
</evidence>
<dbReference type="EMBL" id="CP040953">
    <property type="protein sequence ID" value="QDC41124.1"/>
    <property type="molecule type" value="Genomic_DNA"/>
</dbReference>
<dbReference type="PANTHER" id="PTHR35089">
    <property type="entry name" value="CHAPERONE PROTEIN SKP"/>
    <property type="match status" value="1"/>
</dbReference>
<feature type="chain" id="PRO_5043421211" evidence="4">
    <location>
        <begin position="21"/>
        <end position="164"/>
    </location>
</feature>
<dbReference type="InterPro" id="IPR024930">
    <property type="entry name" value="Skp_dom_sf"/>
</dbReference>
<feature type="region of interest" description="Disordered" evidence="3">
    <location>
        <begin position="67"/>
        <end position="90"/>
    </location>
</feature>
<dbReference type="GO" id="GO:0005829">
    <property type="term" value="C:cytosol"/>
    <property type="evidence" value="ECO:0007669"/>
    <property type="project" value="TreeGrafter"/>
</dbReference>
<keyword evidence="1 4" id="KW-0732">Signal</keyword>
<dbReference type="RefSeq" id="WP_139867690.1">
    <property type="nucleotide sequence ID" value="NZ_CP040949.1"/>
</dbReference>
<dbReference type="Pfam" id="PF03938">
    <property type="entry name" value="OmpH"/>
    <property type="match status" value="1"/>
</dbReference>
<evidence type="ECO:0000313" key="6">
    <source>
        <dbReference type="Proteomes" id="UP000314901"/>
    </source>
</evidence>